<dbReference type="InterPro" id="IPR043136">
    <property type="entry name" value="B30.2/SPRY_sf"/>
</dbReference>
<keyword evidence="3" id="KW-0862">Zinc</keyword>
<evidence type="ECO:0000259" key="4">
    <source>
        <dbReference type="PROSITE" id="PS50188"/>
    </source>
</evidence>
<dbReference type="InterPro" id="IPR003879">
    <property type="entry name" value="Butyrophylin_SPRY"/>
</dbReference>
<dbReference type="InterPro" id="IPR051051">
    <property type="entry name" value="E3_ubiq-ligase_TRIM/RNF"/>
</dbReference>
<protein>
    <recommendedName>
        <fullName evidence="4">B30.2/SPRY domain-containing protein</fullName>
    </recommendedName>
</protein>
<sequence length="159" mass="18366">QYGLNVDCFNTSYVSYSVDHGGECRLKSGLRKYACHLTLDPNTANLILSEGNRKVTRVVEKQHYEDHPDRFDCLYQVLCREGLSGCRYYWEVEMEGDWAVIGVVYKGMKRKGRENDSRVGHNRKSWSLSYSNSRCTGRSYKFSHAGVSRSNSLNDFRRS</sequence>
<reference evidence="5" key="3">
    <citation type="submission" date="2025-09" db="UniProtKB">
        <authorList>
            <consortium name="Ensembl"/>
        </authorList>
    </citation>
    <scope>IDENTIFICATION</scope>
</reference>
<dbReference type="STRING" id="62062.ENSHHUP00000018856"/>
<dbReference type="Gene3D" id="2.60.120.920">
    <property type="match status" value="1"/>
</dbReference>
<dbReference type="GeneTree" id="ENSGT00940000162978"/>
<dbReference type="SUPFAM" id="SSF49899">
    <property type="entry name" value="Concanavalin A-like lectins/glucanases"/>
    <property type="match status" value="1"/>
</dbReference>
<keyword evidence="2" id="KW-0863">Zinc-finger</keyword>
<evidence type="ECO:0000256" key="2">
    <source>
        <dbReference type="ARBA" id="ARBA00022771"/>
    </source>
</evidence>
<evidence type="ECO:0000256" key="3">
    <source>
        <dbReference type="ARBA" id="ARBA00022833"/>
    </source>
</evidence>
<organism evidence="5 6">
    <name type="scientific">Hucho hucho</name>
    <name type="common">huchen</name>
    <dbReference type="NCBI Taxonomy" id="62062"/>
    <lineage>
        <taxon>Eukaryota</taxon>
        <taxon>Metazoa</taxon>
        <taxon>Chordata</taxon>
        <taxon>Craniata</taxon>
        <taxon>Vertebrata</taxon>
        <taxon>Euteleostomi</taxon>
        <taxon>Actinopterygii</taxon>
        <taxon>Neopterygii</taxon>
        <taxon>Teleostei</taxon>
        <taxon>Protacanthopterygii</taxon>
        <taxon>Salmoniformes</taxon>
        <taxon>Salmonidae</taxon>
        <taxon>Salmoninae</taxon>
        <taxon>Hucho</taxon>
    </lineage>
</organism>
<proteinExistence type="predicted"/>
<accession>A0A4W5L297</accession>
<dbReference type="AlphaFoldDB" id="A0A4W5L297"/>
<dbReference type="Proteomes" id="UP000314982">
    <property type="component" value="Unassembled WGS sequence"/>
</dbReference>
<dbReference type="PROSITE" id="PS50188">
    <property type="entry name" value="B302_SPRY"/>
    <property type="match status" value="1"/>
</dbReference>
<feature type="domain" description="B30.2/SPRY" evidence="4">
    <location>
        <begin position="17"/>
        <end position="159"/>
    </location>
</feature>
<dbReference type="Pfam" id="PF13765">
    <property type="entry name" value="PRY"/>
    <property type="match status" value="1"/>
</dbReference>
<dbReference type="PANTHER" id="PTHR25465">
    <property type="entry name" value="B-BOX DOMAIN CONTAINING"/>
    <property type="match status" value="1"/>
</dbReference>
<keyword evidence="6" id="KW-1185">Reference proteome</keyword>
<name>A0A4W5L297_9TELE</name>
<dbReference type="InterPro" id="IPR006574">
    <property type="entry name" value="PRY"/>
</dbReference>
<dbReference type="InterPro" id="IPR013320">
    <property type="entry name" value="ConA-like_dom_sf"/>
</dbReference>
<reference evidence="5" key="2">
    <citation type="submission" date="2025-08" db="UniProtKB">
        <authorList>
            <consortium name="Ensembl"/>
        </authorList>
    </citation>
    <scope>IDENTIFICATION</scope>
</reference>
<dbReference type="GO" id="GO:0008270">
    <property type="term" value="F:zinc ion binding"/>
    <property type="evidence" value="ECO:0007669"/>
    <property type="project" value="UniProtKB-KW"/>
</dbReference>
<evidence type="ECO:0000313" key="6">
    <source>
        <dbReference type="Proteomes" id="UP000314982"/>
    </source>
</evidence>
<dbReference type="SMART" id="SM00589">
    <property type="entry name" value="PRY"/>
    <property type="match status" value="1"/>
</dbReference>
<dbReference type="InterPro" id="IPR001870">
    <property type="entry name" value="B30.2/SPRY"/>
</dbReference>
<reference evidence="6" key="1">
    <citation type="submission" date="2018-06" db="EMBL/GenBank/DDBJ databases">
        <title>Genome assembly of Danube salmon.</title>
        <authorList>
            <person name="Macqueen D.J."/>
            <person name="Gundappa M.K."/>
        </authorList>
    </citation>
    <scope>NUCLEOTIDE SEQUENCE [LARGE SCALE GENOMIC DNA]</scope>
</reference>
<dbReference type="PRINTS" id="PR01407">
    <property type="entry name" value="BUTYPHLNCDUF"/>
</dbReference>
<dbReference type="GO" id="GO:0005737">
    <property type="term" value="C:cytoplasm"/>
    <property type="evidence" value="ECO:0007669"/>
    <property type="project" value="UniProtKB-ARBA"/>
</dbReference>
<evidence type="ECO:0000313" key="5">
    <source>
        <dbReference type="Ensembl" id="ENSHHUP00000018856.1"/>
    </source>
</evidence>
<dbReference type="PANTHER" id="PTHR25465:SF80">
    <property type="entry name" value="TRIPARTITE MOTIF-CONTAINING PROTEIN 16-LIKE"/>
    <property type="match status" value="1"/>
</dbReference>
<keyword evidence="1" id="KW-0479">Metal-binding</keyword>
<dbReference type="Ensembl" id="ENSHHUT00000019531.1">
    <property type="protein sequence ID" value="ENSHHUP00000018856.1"/>
    <property type="gene ID" value="ENSHHUG00000011748.1"/>
</dbReference>
<evidence type="ECO:0000256" key="1">
    <source>
        <dbReference type="ARBA" id="ARBA00022723"/>
    </source>
</evidence>